<feature type="region of interest" description="Disordered" evidence="1">
    <location>
        <begin position="223"/>
        <end position="254"/>
    </location>
</feature>
<dbReference type="PANTHER" id="PTHR21831:SF2">
    <property type="entry name" value="MICROTUBULE-ASSOCIATED PROTEIN 10"/>
    <property type="match status" value="1"/>
</dbReference>
<dbReference type="GO" id="GO:0005881">
    <property type="term" value="C:cytoplasmic microtubule"/>
    <property type="evidence" value="ECO:0007669"/>
    <property type="project" value="TreeGrafter"/>
</dbReference>
<evidence type="ECO:0000313" key="3">
    <source>
        <dbReference type="RefSeq" id="XP_030752833.1"/>
    </source>
</evidence>
<sequence length="512" mass="54361">MEKIATENLFLLEFLVDSVTLDPKCDCEAPPGETCVSFQFLDNAPLDVCEADFNPKRSIKNDRGSVKSGKSCLFSLSPEQATAATEQFDIAVSVMRKMQPGWLPETVEIGASVISVSNLFNELISSVELSDGSSPTAKTLKDVFNISDPSNASTVIGKISVYIRMSCFGKLIVTQFQMNLDDKSVLFKDKEGKSLYRYKKAGKKGGQQGGDLQRGYNSTCPTSPCLRPSGAGPQEAFNPRYGSMPNDLSGFPNTNTNGLGQYAAGCPAGCPIQQPGGFQNGLPANNMMTPCNECGYIPNAACLPPGAGMMPNAFDMGPVMPQVPDGNYQEIGASLGGNSLTIRVHKDKGKLEQVDPNAPDCTCGDGGALAISGKSQNQQAFAMRPGVPGNSPFSFRMGQHGDSGGYGQGGNVVVNPPVCTSPDGTQFTEFSDPNKEMFILRIGKKSEGVDKKNNLELELQTPKGPPLKPIPKKETVETQYDPKDVGADDTASKKSKGCKGKGGGKGKGKKKK</sequence>
<proteinExistence type="predicted"/>
<dbReference type="GO" id="GO:0031122">
    <property type="term" value="P:cytoplasmic microtubule organization"/>
    <property type="evidence" value="ECO:0007669"/>
    <property type="project" value="TreeGrafter"/>
</dbReference>
<feature type="region of interest" description="Disordered" evidence="1">
    <location>
        <begin position="453"/>
        <end position="512"/>
    </location>
</feature>
<dbReference type="GO" id="GO:0005813">
    <property type="term" value="C:centrosome"/>
    <property type="evidence" value="ECO:0007669"/>
    <property type="project" value="TreeGrafter"/>
</dbReference>
<keyword evidence="2" id="KW-1185">Reference proteome</keyword>
<dbReference type="GeneID" id="115879917"/>
<feature type="compositionally biased region" description="Basic residues" evidence="1">
    <location>
        <begin position="493"/>
        <end position="512"/>
    </location>
</feature>
<dbReference type="PANTHER" id="PTHR21831">
    <property type="entry name" value="MICROTUBULE-ASSOCIATED PROTEIN 10"/>
    <property type="match status" value="1"/>
</dbReference>
<dbReference type="Proteomes" id="UP000504635">
    <property type="component" value="Unplaced"/>
</dbReference>
<dbReference type="Pfam" id="PF14924">
    <property type="entry name" value="MAP10_N"/>
    <property type="match status" value="1"/>
</dbReference>
<dbReference type="GO" id="GO:0008017">
    <property type="term" value="F:microtubule binding"/>
    <property type="evidence" value="ECO:0007669"/>
    <property type="project" value="InterPro"/>
</dbReference>
<evidence type="ECO:0000256" key="1">
    <source>
        <dbReference type="SAM" id="MobiDB-lite"/>
    </source>
</evidence>
<dbReference type="AlphaFoldDB" id="A0A6J2XMS9"/>
<dbReference type="GO" id="GO:1990023">
    <property type="term" value="C:mitotic spindle midzone"/>
    <property type="evidence" value="ECO:0007669"/>
    <property type="project" value="TreeGrafter"/>
</dbReference>
<name>A0A6J2XMS9_SITOR</name>
<dbReference type="InParanoid" id="A0A6J2XMS9"/>
<accession>A0A6J2XMS9</accession>
<dbReference type="OrthoDB" id="6624851at2759"/>
<dbReference type="GO" id="GO:0032467">
    <property type="term" value="P:positive regulation of cytokinesis"/>
    <property type="evidence" value="ECO:0007669"/>
    <property type="project" value="TreeGrafter"/>
</dbReference>
<dbReference type="KEGG" id="soy:115879917"/>
<dbReference type="GO" id="GO:0097431">
    <property type="term" value="C:mitotic spindle pole"/>
    <property type="evidence" value="ECO:0007669"/>
    <property type="project" value="TreeGrafter"/>
</dbReference>
<dbReference type="GO" id="GO:0051256">
    <property type="term" value="P:mitotic spindle midzone assembly"/>
    <property type="evidence" value="ECO:0007669"/>
    <property type="project" value="TreeGrafter"/>
</dbReference>
<dbReference type="GO" id="GO:0030496">
    <property type="term" value="C:midbody"/>
    <property type="evidence" value="ECO:0007669"/>
    <property type="project" value="TreeGrafter"/>
</dbReference>
<evidence type="ECO:0000313" key="2">
    <source>
        <dbReference type="Proteomes" id="UP000504635"/>
    </source>
</evidence>
<dbReference type="RefSeq" id="XP_030752833.1">
    <property type="nucleotide sequence ID" value="XM_030896973.1"/>
</dbReference>
<dbReference type="InterPro" id="IPR039302">
    <property type="entry name" value="MAP10"/>
</dbReference>
<feature type="compositionally biased region" description="Basic and acidic residues" evidence="1">
    <location>
        <begin position="471"/>
        <end position="492"/>
    </location>
</feature>
<reference evidence="3" key="1">
    <citation type="submission" date="2025-08" db="UniProtKB">
        <authorList>
            <consortium name="RefSeq"/>
        </authorList>
    </citation>
    <scope>IDENTIFICATION</scope>
    <source>
        <tissue evidence="3">Gonads</tissue>
    </source>
</reference>
<gene>
    <name evidence="3" type="primary">LOC115879917</name>
</gene>
<organism evidence="2 3">
    <name type="scientific">Sitophilus oryzae</name>
    <name type="common">Rice weevil</name>
    <name type="synonym">Curculio oryzae</name>
    <dbReference type="NCBI Taxonomy" id="7048"/>
    <lineage>
        <taxon>Eukaryota</taxon>
        <taxon>Metazoa</taxon>
        <taxon>Ecdysozoa</taxon>
        <taxon>Arthropoda</taxon>
        <taxon>Hexapoda</taxon>
        <taxon>Insecta</taxon>
        <taxon>Pterygota</taxon>
        <taxon>Neoptera</taxon>
        <taxon>Endopterygota</taxon>
        <taxon>Coleoptera</taxon>
        <taxon>Polyphaga</taxon>
        <taxon>Cucujiformia</taxon>
        <taxon>Curculionidae</taxon>
        <taxon>Dryophthorinae</taxon>
        <taxon>Sitophilus</taxon>
    </lineage>
</organism>
<protein>
    <submittedName>
        <fullName evidence="3">Uncharacterized protein LOC115879917</fullName>
    </submittedName>
</protein>